<dbReference type="InterPro" id="IPR026444">
    <property type="entry name" value="Secre_tail"/>
</dbReference>
<evidence type="ECO:0000313" key="3">
    <source>
        <dbReference type="EMBL" id="CAO81615.1"/>
    </source>
</evidence>
<keyword evidence="4" id="KW-1185">Reference proteome</keyword>
<dbReference type="eggNOG" id="COG3291">
    <property type="taxonomic scope" value="Bacteria"/>
</dbReference>
<dbReference type="KEGG" id="caci:CLOAM1781"/>
<dbReference type="InterPro" id="IPR036116">
    <property type="entry name" value="FN3_sf"/>
</dbReference>
<gene>
    <name evidence="3" type="ordered locus">CLOAM1781</name>
</gene>
<dbReference type="eggNOG" id="COG2931">
    <property type="taxonomic scope" value="Bacteria"/>
</dbReference>
<dbReference type="CDD" id="cd00063">
    <property type="entry name" value="FN3"/>
    <property type="match status" value="1"/>
</dbReference>
<dbReference type="EMBL" id="CU466930">
    <property type="protein sequence ID" value="CAO81615.1"/>
    <property type="molecule type" value="Genomic_DNA"/>
</dbReference>
<dbReference type="NCBIfam" id="TIGR04183">
    <property type="entry name" value="Por_Secre_tail"/>
    <property type="match status" value="1"/>
</dbReference>
<keyword evidence="1" id="KW-0732">Signal</keyword>
<dbReference type="OrthoDB" id="9816589at2"/>
<dbReference type="InterPro" id="IPR003961">
    <property type="entry name" value="FN3_dom"/>
</dbReference>
<evidence type="ECO:0000313" key="4">
    <source>
        <dbReference type="Proteomes" id="UP000002019"/>
    </source>
</evidence>
<dbReference type="InterPro" id="IPR013783">
    <property type="entry name" value="Ig-like_fold"/>
</dbReference>
<dbReference type="SUPFAM" id="SSF69318">
    <property type="entry name" value="Integrin alpha N-terminal domain"/>
    <property type="match status" value="2"/>
</dbReference>
<evidence type="ECO:0000259" key="2">
    <source>
        <dbReference type="PROSITE" id="PS50853"/>
    </source>
</evidence>
<dbReference type="HOGENOM" id="CLU_360073_0_0_0"/>
<organism evidence="3 4">
    <name type="scientific">Cloacimonas acidaminovorans (strain Evry)</name>
    <dbReference type="NCBI Taxonomy" id="459349"/>
    <lineage>
        <taxon>Bacteria</taxon>
        <taxon>Pseudomonadati</taxon>
        <taxon>Candidatus Cloacimonadota</taxon>
        <taxon>Candidatus Cloacimonadia</taxon>
        <taxon>Candidatus Cloacimonadales</taxon>
        <taxon>Candidatus Cloacimonadaceae</taxon>
        <taxon>Candidatus Cloacimonas</taxon>
    </lineage>
</organism>
<protein>
    <recommendedName>
        <fullName evidence="2">Fibronectin type-III domain-containing protein</fullName>
    </recommendedName>
</protein>
<dbReference type="Gene3D" id="2.60.40.10">
    <property type="entry name" value="Immunoglobulins"/>
    <property type="match status" value="1"/>
</dbReference>
<sequence length="735" mass="79842">MKRTYIFIGILFLALCLNAQPWEMDNSVFNPSGVPSFSFSQPRFMDLDSDGDFDFWLGNTNRPPLYLQNNGTATNPVFAPGPDLLSGIPYLASEIAVSADMNGDGILDLVTGGFSGLHLFLNSGTNANPVFTESGGYFSGLNVGLNPVPDVADVDNDGDLDLVVGLSEDGSVIIYFNTGSAAAGNFSENNCQLLGDIGLYAYPVFCDFDSDGKQDILCGRDAFGFVYYQNIGTATNPVWEENNTLFAGLGMSTYWNSPDLVDLNGDGLYDLVYGTAAGPLQYYVHNGTAENPSWQQNTSLFGGVLDVGGASNPVFYDFDGDGDLDLISGNQLGYVKFYRNTGTAYAPAWQEDNSYFANIHHSIYSAVTVGDVDADGLPDVILGDLNGGLYFYHNTGTGLIEQSGVLPAVSVGGWSCPRLIDMDFDGDLDLVVGNEAGNLFYYQNNGTPYSPLWELVNGFFGAIDVGSDCVPTFADVDEDDDLDMVTGNLFGEVQCFLRQRQLWVENTTLFSGIETDQNAAPALVDLDHDGDFDLVLGDYDGTFKFFRNLKYSGSVLNPPQNPIFIIDGEVTVTWEEPLIGSTSPFEHYKIYLDGVFCGSTTENIWVFSGLDTGVAYLVSITAQYVAGESLPVTLEFIITGNDDQIVQPITLTNYPNPFNPSTTISFTIPAGSKGTLEIFNVKGQKVRVWNYLPSGEHKIVFNGCNEQGLPLPSGVYFGIMKTQNRVQIRKMALVK</sequence>
<dbReference type="SMART" id="SM00060">
    <property type="entry name" value="FN3"/>
    <property type="match status" value="1"/>
</dbReference>
<evidence type="ECO:0000256" key="1">
    <source>
        <dbReference type="ARBA" id="ARBA00022729"/>
    </source>
</evidence>
<dbReference type="Gene3D" id="2.60.40.4070">
    <property type="match status" value="1"/>
</dbReference>
<dbReference type="PANTHER" id="PTHR44103">
    <property type="entry name" value="PROPROTEIN CONVERTASE P"/>
    <property type="match status" value="1"/>
</dbReference>
<dbReference type="InterPro" id="IPR013517">
    <property type="entry name" value="FG-GAP"/>
</dbReference>
<dbReference type="STRING" id="459349.CLOAM1781"/>
<dbReference type="SUPFAM" id="SSF49265">
    <property type="entry name" value="Fibronectin type III"/>
    <property type="match status" value="1"/>
</dbReference>
<dbReference type="PANTHER" id="PTHR44103:SF1">
    <property type="entry name" value="PROPROTEIN CONVERTASE P"/>
    <property type="match status" value="1"/>
</dbReference>
<accession>B0VJF5</accession>
<feature type="domain" description="Fibronectin type-III" evidence="2">
    <location>
        <begin position="558"/>
        <end position="642"/>
    </location>
</feature>
<name>B0VJF5_CLOAI</name>
<dbReference type="RefSeq" id="WP_015425473.1">
    <property type="nucleotide sequence ID" value="NC_020449.1"/>
</dbReference>
<dbReference type="Gene3D" id="2.130.10.130">
    <property type="entry name" value="Integrin alpha, N-terminal"/>
    <property type="match status" value="2"/>
</dbReference>
<dbReference type="Proteomes" id="UP000002019">
    <property type="component" value="Chromosome"/>
</dbReference>
<proteinExistence type="predicted"/>
<reference evidence="3 4" key="1">
    <citation type="journal article" date="2008" name="J. Bacteriol.">
        <title>'Candidatus Cloacamonas acidaminovorans': genome sequence reconstruction provides a first glimpse of a new bacterial division.</title>
        <authorList>
            <person name="Pelletier E."/>
            <person name="Kreimeyer A."/>
            <person name="Bocs S."/>
            <person name="Rouy Z."/>
            <person name="Gyapay G."/>
            <person name="Chouari R."/>
            <person name="Riviere D."/>
            <person name="Ganesan A."/>
            <person name="Daegelen P."/>
            <person name="Sghir A."/>
            <person name="Cohen G.N."/>
            <person name="Medigue C."/>
            <person name="Weissenbach J."/>
            <person name="Le Paslier D."/>
        </authorList>
    </citation>
    <scope>NUCLEOTIDE SEQUENCE [LARGE SCALE GENOMIC DNA]</scope>
    <source>
        <strain evidence="4">Evry</strain>
    </source>
</reference>
<dbReference type="PROSITE" id="PS50853">
    <property type="entry name" value="FN3"/>
    <property type="match status" value="1"/>
</dbReference>
<dbReference type="Pfam" id="PF13517">
    <property type="entry name" value="FG-GAP_3"/>
    <property type="match status" value="4"/>
</dbReference>
<dbReference type="InterPro" id="IPR028994">
    <property type="entry name" value="Integrin_alpha_N"/>
</dbReference>
<dbReference type="AlphaFoldDB" id="B0VJF5"/>